<feature type="region of interest" description="Disordered" evidence="9">
    <location>
        <begin position="582"/>
        <end position="642"/>
    </location>
</feature>
<dbReference type="Proteomes" id="UP001307889">
    <property type="component" value="Chromosome 12"/>
</dbReference>
<dbReference type="SMART" id="SM00454">
    <property type="entry name" value="SAM"/>
    <property type="match status" value="1"/>
</dbReference>
<dbReference type="SUPFAM" id="SSF47769">
    <property type="entry name" value="SAM/Pointed domain"/>
    <property type="match status" value="1"/>
</dbReference>
<keyword evidence="12" id="KW-1185">Reference proteome</keyword>
<dbReference type="SUPFAM" id="SSF63748">
    <property type="entry name" value="Tudor/PWWP/MBT"/>
    <property type="match status" value="2"/>
</dbReference>
<dbReference type="Pfam" id="PF12140">
    <property type="entry name" value="SLED"/>
    <property type="match status" value="1"/>
</dbReference>
<feature type="compositionally biased region" description="Basic and acidic residues" evidence="9">
    <location>
        <begin position="117"/>
        <end position="127"/>
    </location>
</feature>
<evidence type="ECO:0000256" key="3">
    <source>
        <dbReference type="ARBA" id="ARBA00022491"/>
    </source>
</evidence>
<dbReference type="CDD" id="cd20092">
    <property type="entry name" value="MBT_dScm-like_rpt2"/>
    <property type="match status" value="1"/>
</dbReference>
<evidence type="ECO:0000256" key="1">
    <source>
        <dbReference type="ARBA" id="ARBA00004123"/>
    </source>
</evidence>
<keyword evidence="6" id="KW-0804">Transcription</keyword>
<feature type="repeat" description="MBT" evidence="8">
    <location>
        <begin position="171"/>
        <end position="269"/>
    </location>
</feature>
<keyword evidence="3" id="KW-0678">Repressor</keyword>
<dbReference type="InterPro" id="IPR050548">
    <property type="entry name" value="PcG_chromatin_remod_factors"/>
</dbReference>
<evidence type="ECO:0000259" key="10">
    <source>
        <dbReference type="SMART" id="SM00454"/>
    </source>
</evidence>
<keyword evidence="7" id="KW-0539">Nucleus</keyword>
<evidence type="ECO:0000256" key="6">
    <source>
        <dbReference type="ARBA" id="ARBA00023163"/>
    </source>
</evidence>
<evidence type="ECO:0000256" key="9">
    <source>
        <dbReference type="SAM" id="MobiDB-lite"/>
    </source>
</evidence>
<keyword evidence="4" id="KW-0677">Repeat</keyword>
<feature type="compositionally biased region" description="Polar residues" evidence="9">
    <location>
        <begin position="625"/>
        <end position="636"/>
    </location>
</feature>
<evidence type="ECO:0000256" key="5">
    <source>
        <dbReference type="ARBA" id="ARBA00023015"/>
    </source>
</evidence>
<dbReference type="Gene3D" id="3.90.1150.190">
    <property type="entry name" value="SLED domain"/>
    <property type="match status" value="1"/>
</dbReference>
<comment type="similarity">
    <text evidence="2">Belongs to the SCM family.</text>
</comment>
<dbReference type="InterPro" id="IPR004092">
    <property type="entry name" value="Mbt"/>
</dbReference>
<dbReference type="InterPro" id="IPR013761">
    <property type="entry name" value="SAM/pointed_sf"/>
</dbReference>
<feature type="repeat" description="MBT" evidence="8">
    <location>
        <begin position="277"/>
        <end position="378"/>
    </location>
</feature>
<feature type="compositionally biased region" description="Polar residues" evidence="9">
    <location>
        <begin position="601"/>
        <end position="611"/>
    </location>
</feature>
<proteinExistence type="inferred from homology"/>
<dbReference type="PROSITE" id="PS51079">
    <property type="entry name" value="MBT"/>
    <property type="match status" value="2"/>
</dbReference>
<dbReference type="InterPro" id="IPR021987">
    <property type="entry name" value="SLED"/>
</dbReference>
<dbReference type="SMART" id="SM00561">
    <property type="entry name" value="MBT"/>
    <property type="match status" value="2"/>
</dbReference>
<dbReference type="InterPro" id="IPR038348">
    <property type="entry name" value="SLED_sf"/>
</dbReference>
<organism evidence="11 12">
    <name type="scientific">Nesidiocoris tenuis</name>
    <dbReference type="NCBI Taxonomy" id="355587"/>
    <lineage>
        <taxon>Eukaryota</taxon>
        <taxon>Metazoa</taxon>
        <taxon>Ecdysozoa</taxon>
        <taxon>Arthropoda</taxon>
        <taxon>Hexapoda</taxon>
        <taxon>Insecta</taxon>
        <taxon>Pterygota</taxon>
        <taxon>Neoptera</taxon>
        <taxon>Paraneoptera</taxon>
        <taxon>Hemiptera</taxon>
        <taxon>Heteroptera</taxon>
        <taxon>Panheteroptera</taxon>
        <taxon>Cimicomorpha</taxon>
        <taxon>Miridae</taxon>
        <taxon>Dicyphina</taxon>
        <taxon>Nesidiocoris</taxon>
    </lineage>
</organism>
<name>A0ABN7BBY9_9HEMI</name>
<dbReference type="Gene3D" id="2.30.30.140">
    <property type="match status" value="2"/>
</dbReference>
<dbReference type="InterPro" id="IPR001660">
    <property type="entry name" value="SAM"/>
</dbReference>
<dbReference type="PANTHER" id="PTHR12247:SF132">
    <property type="entry name" value="POLYCOMB PROTEIN SCM"/>
    <property type="match status" value="1"/>
</dbReference>
<feature type="domain" description="SAM" evidence="10">
    <location>
        <begin position="642"/>
        <end position="710"/>
    </location>
</feature>
<dbReference type="InterPro" id="IPR047531">
    <property type="entry name" value="SAM_Scm-like"/>
</dbReference>
<dbReference type="Gene3D" id="1.10.150.50">
    <property type="entry name" value="Transcription Factor, Ets-1"/>
    <property type="match status" value="1"/>
</dbReference>
<comment type="subcellular location">
    <subcellularLocation>
        <location evidence="1">Nucleus</location>
    </subcellularLocation>
</comment>
<dbReference type="CDD" id="cd09578">
    <property type="entry name" value="SAM_Scm"/>
    <property type="match status" value="1"/>
</dbReference>
<dbReference type="EMBL" id="AP028920">
    <property type="protein sequence ID" value="BET01360.1"/>
    <property type="molecule type" value="Genomic_DNA"/>
</dbReference>
<evidence type="ECO:0000256" key="4">
    <source>
        <dbReference type="ARBA" id="ARBA00022737"/>
    </source>
</evidence>
<feature type="region of interest" description="Disordered" evidence="9">
    <location>
        <begin position="102"/>
        <end position="152"/>
    </location>
</feature>
<gene>
    <name evidence="11" type="ORF">NTJ_14177</name>
</gene>
<feature type="region of interest" description="Disordered" evidence="9">
    <location>
        <begin position="1"/>
        <end position="23"/>
    </location>
</feature>
<protein>
    <submittedName>
        <fullName evidence="11">MBT</fullName>
    </submittedName>
</protein>
<dbReference type="PANTHER" id="PTHR12247">
    <property type="entry name" value="POLYCOMB GROUP PROTEIN"/>
    <property type="match status" value="1"/>
</dbReference>
<evidence type="ECO:0000313" key="11">
    <source>
        <dbReference type="EMBL" id="BET01360.1"/>
    </source>
</evidence>
<dbReference type="Pfam" id="PF00536">
    <property type="entry name" value="SAM_1"/>
    <property type="match status" value="1"/>
</dbReference>
<sequence>MRGRPSKNKSAASPAPATESSAPSPAMAVCMWCSETKQSLRYILPTPTGKKEFCSATCLSEFRRSINKCAQCSSIIRGSPTKHSDTSVNFCSTSCADAHKQSSAEIRDDESVSTSKQTDDSVERLEPAKSVTPSSSSIHASPSPNTSANLATTPNLRGAAVNQLLVPTRKFDWDAYLEETNSSAAPHECFRQNPNPPTNEFKPGMKLEALDPRNITSTCIATVIAVTGSRIRLRLDGSDNKNDFWRLVDSSEIHPIGYCEKHGGMLQPPLGFRMNASSWPMFLSKTVKDAEMAPAKIFLKEPLSPKTNLFAVGMKLEAIDRKNPQLICVATIGDVKDNMVYITFDGWRGAFDYWCEYNSRDIFPVGWCEQSEHPLQPPRQKGPPGVGAKYKQRVCGETSPTPATVDVTSSLKTSPSVQNTKISSAVTVHVNPSCWCGPYLDPRKMGNFPTQFGPGSVEKVVHSIFQNLIDAAMDQSKVFNILPATSSGKVHVTAKINGKSVTKLVLPQAKESELWSMMKNFGEDLLCCPNFLAKTVVTDCDQCLVRRSEKTEVAVNVVNSSDEKKNVSAASVADVSKSATPCVSTTTATGKKRPAPADFGNDSSVPDSSVVKQPMKTVSVELEPATSTTPSESPQKTLPGDPSEWTIEDVIHYICLADSCLSVYADLFRRHEIDGKALLLLNSDMMMKYMGLKLGPALKICNLIPKITGRRHSGFSMP</sequence>
<reference evidence="11 12" key="1">
    <citation type="submission" date="2023-09" db="EMBL/GenBank/DDBJ databases">
        <title>Nesidiocoris tenuis whole genome shotgun sequence.</title>
        <authorList>
            <person name="Shibata T."/>
            <person name="Shimoda M."/>
            <person name="Kobayashi T."/>
            <person name="Uehara T."/>
        </authorList>
    </citation>
    <scope>NUCLEOTIDE SEQUENCE [LARGE SCALE GENOMIC DNA]</scope>
    <source>
        <strain evidence="11 12">Japan</strain>
    </source>
</reference>
<dbReference type="Pfam" id="PF02820">
    <property type="entry name" value="MBT"/>
    <property type="match status" value="2"/>
</dbReference>
<feature type="compositionally biased region" description="Low complexity" evidence="9">
    <location>
        <begin position="8"/>
        <end position="23"/>
    </location>
</feature>
<evidence type="ECO:0000256" key="2">
    <source>
        <dbReference type="ARBA" id="ARBA00008469"/>
    </source>
</evidence>
<evidence type="ECO:0000313" key="12">
    <source>
        <dbReference type="Proteomes" id="UP001307889"/>
    </source>
</evidence>
<evidence type="ECO:0000256" key="8">
    <source>
        <dbReference type="PROSITE-ProRule" id="PRU00459"/>
    </source>
</evidence>
<keyword evidence="5" id="KW-0805">Transcription regulation</keyword>
<accession>A0ABN7BBY9</accession>
<feature type="compositionally biased region" description="Low complexity" evidence="9">
    <location>
        <begin position="130"/>
        <end position="147"/>
    </location>
</feature>
<evidence type="ECO:0000256" key="7">
    <source>
        <dbReference type="ARBA" id="ARBA00023242"/>
    </source>
</evidence>